<dbReference type="SUPFAM" id="SSF49899">
    <property type="entry name" value="Concanavalin A-like lectins/glucanases"/>
    <property type="match status" value="1"/>
</dbReference>
<accession>A0A6C2UG48</accession>
<name>A0A6C2UG48_9BACT</name>
<proteinExistence type="predicted"/>
<reference evidence="1 2" key="1">
    <citation type="submission" date="2019-04" db="EMBL/GenBank/DDBJ databases">
        <authorList>
            <person name="Van Vliet M D."/>
        </authorList>
    </citation>
    <scope>NUCLEOTIDE SEQUENCE [LARGE SCALE GENOMIC DNA]</scope>
    <source>
        <strain evidence="1 2">F21</strain>
    </source>
</reference>
<keyword evidence="2" id="KW-1185">Reference proteome</keyword>
<dbReference type="AlphaFoldDB" id="A0A6C2UG48"/>
<organism evidence="1 2">
    <name type="scientific">Pontiella sulfatireligans</name>
    <dbReference type="NCBI Taxonomy" id="2750658"/>
    <lineage>
        <taxon>Bacteria</taxon>
        <taxon>Pseudomonadati</taxon>
        <taxon>Kiritimatiellota</taxon>
        <taxon>Kiritimatiellia</taxon>
        <taxon>Kiritimatiellales</taxon>
        <taxon>Pontiellaceae</taxon>
        <taxon>Pontiella</taxon>
    </lineage>
</organism>
<sequence>MLKDVGKDRIKNSYMSGKFQNAHFVCWNKNPTPENYILECDFRSVSEYSLHMIMFSHLGLNGESVFDPSLKPRSGIAGQYTKGDMVGYRIVCVCSFTHLTAFMLTVRGMSSIEPESSWQLRSVPWLEGLRAHPANSRRG</sequence>
<evidence type="ECO:0000313" key="1">
    <source>
        <dbReference type="EMBL" id="VGO18186.1"/>
    </source>
</evidence>
<dbReference type="InterPro" id="IPR013320">
    <property type="entry name" value="ConA-like_dom_sf"/>
</dbReference>
<dbReference type="Gene3D" id="2.60.120.200">
    <property type="match status" value="1"/>
</dbReference>
<dbReference type="EMBL" id="CAAHFH010000001">
    <property type="protein sequence ID" value="VGO18186.1"/>
    <property type="molecule type" value="Genomic_DNA"/>
</dbReference>
<evidence type="ECO:0000313" key="2">
    <source>
        <dbReference type="Proteomes" id="UP000346198"/>
    </source>
</evidence>
<gene>
    <name evidence="1" type="ORF">SCARR_00237</name>
</gene>
<protein>
    <submittedName>
        <fullName evidence="1">Uncharacterized protein</fullName>
    </submittedName>
</protein>
<dbReference type="RefSeq" id="WP_168432873.1">
    <property type="nucleotide sequence ID" value="NZ_CAAHFH010000001.1"/>
</dbReference>
<dbReference type="Pfam" id="PF09224">
    <property type="entry name" value="DUF1961"/>
    <property type="match status" value="1"/>
</dbReference>
<dbReference type="InterPro" id="IPR015305">
    <property type="entry name" value="DUF1961"/>
</dbReference>
<dbReference type="Proteomes" id="UP000346198">
    <property type="component" value="Unassembled WGS sequence"/>
</dbReference>